<dbReference type="RefSeq" id="WP_285669586.1">
    <property type="nucleotide sequence ID" value="NZ_BSYI01000001.1"/>
</dbReference>
<feature type="transmembrane region" description="Helical" evidence="1">
    <location>
        <begin position="32"/>
        <end position="60"/>
    </location>
</feature>
<feature type="transmembrane region" description="Helical" evidence="1">
    <location>
        <begin position="149"/>
        <end position="174"/>
    </location>
</feature>
<accession>A0ABQ6LH13</accession>
<keyword evidence="1" id="KW-0472">Membrane</keyword>
<evidence type="ECO:0000313" key="4">
    <source>
        <dbReference type="Proteomes" id="UP001239909"/>
    </source>
</evidence>
<feature type="domain" description="DUF2062" evidence="2">
    <location>
        <begin position="14"/>
        <end position="178"/>
    </location>
</feature>
<keyword evidence="1" id="KW-1133">Transmembrane helix</keyword>
<dbReference type="InterPro" id="IPR018639">
    <property type="entry name" value="DUF2062"/>
</dbReference>
<dbReference type="Proteomes" id="UP001239909">
    <property type="component" value="Unassembled WGS sequence"/>
</dbReference>
<dbReference type="PANTHER" id="PTHR40547">
    <property type="entry name" value="SLL0298 PROTEIN"/>
    <property type="match status" value="1"/>
</dbReference>
<gene>
    <name evidence="3" type="ORF">LNKW23_01740</name>
</gene>
<dbReference type="PANTHER" id="PTHR40547:SF1">
    <property type="entry name" value="SLL0298 PROTEIN"/>
    <property type="match status" value="1"/>
</dbReference>
<proteinExistence type="predicted"/>
<dbReference type="EMBL" id="BSYI01000001">
    <property type="protein sequence ID" value="GMG80962.1"/>
    <property type="molecule type" value="Genomic_DNA"/>
</dbReference>
<dbReference type="Pfam" id="PF09835">
    <property type="entry name" value="DUF2062"/>
    <property type="match status" value="1"/>
</dbReference>
<sequence>MREFLYPRKGFWRGFGYIGKRMRRLPDTPHRIALGFACGAFASFSPFFTLHFFVAAFFAWLLRGNIVAALFGTIVGNPLSFPAIASSSLWLGRLVMGREGGGANFEAIMEAFGAAFESAWAGVKGWFGFETENTASILSFLDEVFLPYLVGGAMIGVVAAFVSYWILGPLVAAYQTGRQRRIERRAAERRQAIDEELSAYETHDRTGDNA</sequence>
<evidence type="ECO:0000313" key="3">
    <source>
        <dbReference type="EMBL" id="GMG80962.1"/>
    </source>
</evidence>
<protein>
    <submittedName>
        <fullName evidence="3">DUF2062 domain-containing protein</fullName>
    </submittedName>
</protein>
<feature type="transmembrane region" description="Helical" evidence="1">
    <location>
        <begin position="66"/>
        <end position="91"/>
    </location>
</feature>
<organism evidence="3 4">
    <name type="scientific">Paralimibaculum aggregatum</name>
    <dbReference type="NCBI Taxonomy" id="3036245"/>
    <lineage>
        <taxon>Bacteria</taxon>
        <taxon>Pseudomonadati</taxon>
        <taxon>Pseudomonadota</taxon>
        <taxon>Alphaproteobacteria</taxon>
        <taxon>Rhodobacterales</taxon>
        <taxon>Paracoccaceae</taxon>
        <taxon>Paralimibaculum</taxon>
    </lineage>
</organism>
<keyword evidence="4" id="KW-1185">Reference proteome</keyword>
<keyword evidence="1" id="KW-0812">Transmembrane</keyword>
<comment type="caution">
    <text evidence="3">The sequence shown here is derived from an EMBL/GenBank/DDBJ whole genome shotgun (WGS) entry which is preliminary data.</text>
</comment>
<evidence type="ECO:0000259" key="2">
    <source>
        <dbReference type="Pfam" id="PF09835"/>
    </source>
</evidence>
<evidence type="ECO:0000256" key="1">
    <source>
        <dbReference type="SAM" id="Phobius"/>
    </source>
</evidence>
<name>A0ABQ6LH13_9RHOB</name>
<reference evidence="3 4" key="1">
    <citation type="submission" date="2023-04" db="EMBL/GenBank/DDBJ databases">
        <title>Marinoamorphus aggregata gen. nov., sp. Nov., isolate from tissue of brittle star Ophioplocus japonicus.</title>
        <authorList>
            <person name="Kawano K."/>
            <person name="Sawayama S."/>
            <person name="Nakagawa S."/>
        </authorList>
    </citation>
    <scope>NUCLEOTIDE SEQUENCE [LARGE SCALE GENOMIC DNA]</scope>
    <source>
        <strain evidence="3 4">NKW23</strain>
    </source>
</reference>